<keyword evidence="4" id="KW-1185">Reference proteome</keyword>
<sequence length="267" mass="28653">MAMFKSLTSAAVAPVNPPSNPEDATKQALLAVVQVWLDRLSAMSIVTSFFVSIDSMLYSFPARPDSNEWSATDTLIIASLGGAIIFHVCASILAYIGSFVLIRYRLADAEKAEQDTESAAPKMSVDTARKQFRAGMQTLSPGPVLSATTTPTEIVRDITWEAYTDLRSLISVSQVHPFAWLCGVVRKAGFRKDPEAAGADDAVVKLNSMVLMLTRVHTVTVVMAILGFILALLGTIAYFWTEIPRTLGIFASACLGGCLFAGAIAVL</sequence>
<name>A0A5C3PFE0_9APHY</name>
<evidence type="ECO:0000256" key="1">
    <source>
        <dbReference type="SAM" id="MobiDB-lite"/>
    </source>
</evidence>
<dbReference type="AlphaFoldDB" id="A0A5C3PFE0"/>
<dbReference type="InParanoid" id="A0A5C3PFE0"/>
<protein>
    <submittedName>
        <fullName evidence="3">Uncharacterized protein</fullName>
    </submittedName>
</protein>
<feature type="transmembrane region" description="Helical" evidence="2">
    <location>
        <begin position="75"/>
        <end position="102"/>
    </location>
</feature>
<feature type="transmembrane region" description="Helical" evidence="2">
    <location>
        <begin position="219"/>
        <end position="240"/>
    </location>
</feature>
<dbReference type="Proteomes" id="UP000308197">
    <property type="component" value="Unassembled WGS sequence"/>
</dbReference>
<organism evidence="3 4">
    <name type="scientific">Polyporus arcularius HHB13444</name>
    <dbReference type="NCBI Taxonomy" id="1314778"/>
    <lineage>
        <taxon>Eukaryota</taxon>
        <taxon>Fungi</taxon>
        <taxon>Dikarya</taxon>
        <taxon>Basidiomycota</taxon>
        <taxon>Agaricomycotina</taxon>
        <taxon>Agaricomycetes</taxon>
        <taxon>Polyporales</taxon>
        <taxon>Polyporaceae</taxon>
        <taxon>Polyporus</taxon>
    </lineage>
</organism>
<proteinExistence type="predicted"/>
<evidence type="ECO:0000256" key="2">
    <source>
        <dbReference type="SAM" id="Phobius"/>
    </source>
</evidence>
<keyword evidence="2" id="KW-1133">Transmembrane helix</keyword>
<keyword evidence="2" id="KW-0472">Membrane</keyword>
<evidence type="ECO:0000313" key="3">
    <source>
        <dbReference type="EMBL" id="TFK87569.1"/>
    </source>
</evidence>
<evidence type="ECO:0000313" key="4">
    <source>
        <dbReference type="Proteomes" id="UP000308197"/>
    </source>
</evidence>
<gene>
    <name evidence="3" type="ORF">K466DRAFT_599365</name>
</gene>
<accession>A0A5C3PFE0</accession>
<dbReference type="EMBL" id="ML211147">
    <property type="protein sequence ID" value="TFK87569.1"/>
    <property type="molecule type" value="Genomic_DNA"/>
</dbReference>
<feature type="transmembrane region" description="Helical" evidence="2">
    <location>
        <begin position="246"/>
        <end position="266"/>
    </location>
</feature>
<reference evidence="3 4" key="1">
    <citation type="journal article" date="2019" name="Nat. Ecol. Evol.">
        <title>Megaphylogeny resolves global patterns of mushroom evolution.</title>
        <authorList>
            <person name="Varga T."/>
            <person name="Krizsan K."/>
            <person name="Foldi C."/>
            <person name="Dima B."/>
            <person name="Sanchez-Garcia M."/>
            <person name="Sanchez-Ramirez S."/>
            <person name="Szollosi G.J."/>
            <person name="Szarkandi J.G."/>
            <person name="Papp V."/>
            <person name="Albert L."/>
            <person name="Andreopoulos W."/>
            <person name="Angelini C."/>
            <person name="Antonin V."/>
            <person name="Barry K.W."/>
            <person name="Bougher N.L."/>
            <person name="Buchanan P."/>
            <person name="Buyck B."/>
            <person name="Bense V."/>
            <person name="Catcheside P."/>
            <person name="Chovatia M."/>
            <person name="Cooper J."/>
            <person name="Damon W."/>
            <person name="Desjardin D."/>
            <person name="Finy P."/>
            <person name="Geml J."/>
            <person name="Haridas S."/>
            <person name="Hughes K."/>
            <person name="Justo A."/>
            <person name="Karasinski D."/>
            <person name="Kautmanova I."/>
            <person name="Kiss B."/>
            <person name="Kocsube S."/>
            <person name="Kotiranta H."/>
            <person name="LaButti K.M."/>
            <person name="Lechner B.E."/>
            <person name="Liimatainen K."/>
            <person name="Lipzen A."/>
            <person name="Lukacs Z."/>
            <person name="Mihaltcheva S."/>
            <person name="Morgado L.N."/>
            <person name="Niskanen T."/>
            <person name="Noordeloos M.E."/>
            <person name="Ohm R.A."/>
            <person name="Ortiz-Santana B."/>
            <person name="Ovrebo C."/>
            <person name="Racz N."/>
            <person name="Riley R."/>
            <person name="Savchenko A."/>
            <person name="Shiryaev A."/>
            <person name="Soop K."/>
            <person name="Spirin V."/>
            <person name="Szebenyi C."/>
            <person name="Tomsovsky M."/>
            <person name="Tulloss R.E."/>
            <person name="Uehling J."/>
            <person name="Grigoriev I.V."/>
            <person name="Vagvolgyi C."/>
            <person name="Papp T."/>
            <person name="Martin F.M."/>
            <person name="Miettinen O."/>
            <person name="Hibbett D.S."/>
            <person name="Nagy L.G."/>
        </authorList>
    </citation>
    <scope>NUCLEOTIDE SEQUENCE [LARGE SCALE GENOMIC DNA]</scope>
    <source>
        <strain evidence="3 4">HHB13444</strain>
    </source>
</reference>
<keyword evidence="2" id="KW-0812">Transmembrane</keyword>
<feature type="region of interest" description="Disordered" evidence="1">
    <location>
        <begin position="1"/>
        <end position="20"/>
    </location>
</feature>
<feature type="transmembrane region" description="Helical" evidence="2">
    <location>
        <begin position="40"/>
        <end position="60"/>
    </location>
</feature>